<keyword evidence="1" id="KW-0472">Membrane</keyword>
<feature type="transmembrane region" description="Helical" evidence="1">
    <location>
        <begin position="276"/>
        <end position="295"/>
    </location>
</feature>
<feature type="transmembrane region" description="Helical" evidence="1">
    <location>
        <begin position="152"/>
        <end position="169"/>
    </location>
</feature>
<feature type="transmembrane region" description="Helical" evidence="1">
    <location>
        <begin position="301"/>
        <end position="317"/>
    </location>
</feature>
<evidence type="ECO:0000313" key="2">
    <source>
        <dbReference type="EMBL" id="EAX92139.1"/>
    </source>
</evidence>
<feature type="transmembrane region" description="Helical" evidence="1">
    <location>
        <begin position="515"/>
        <end position="533"/>
    </location>
</feature>
<feature type="transmembrane region" description="Helical" evidence="1">
    <location>
        <begin position="465"/>
        <end position="485"/>
    </location>
</feature>
<dbReference type="InParanoid" id="A2FSG8"/>
<sequence>MSRRFFTVFAFFCKSEDVFFKYIVQNPSDNDIYKFVIYSLSAISIGSSIIGHCKFDDFSNVVAYHSIPFFSAFLSSIIAILTMIGSLNESILFIKNRELLLTIFNILFIISTGVVGYSKNVTVVLVFRGFQGFAIVFLAFVNTITISEMDRYCNGIYLLIFALGLSLGNTCLDSWPILALITSSLQLLLIWTCKANFKMYIDVEAEMFIGDESLDFLVHIFNAIYASVGSLGIFIYNYRSTETRAETFFYDLPFFLCAVFSVIVIYCITNKNHEPLFYNYVSIIVLFIGFALYYFEHKARKYVISSGLGLGVFVPWFRYFTDKYNRASLVFTWGCFWLANGCFSFLYLYVTPHTWSLVGWIITAIIIFVTLVVLYILLVKFIGDSSCTIDNEVFWDICLGLGGILVRTIIAPGYYESTDSDPFGIWGVYSSYPPLFAAFGLVITCIGVGCDIIKDTRISFALVNFAYILFTGLMNIKGTTVMIVFKYFQSITIGAYSALIPIMLANVASWDDNYFHAMSFYLLMIPLGMFLSSFSQRDYLYYVYVLPVLYILIIVFTSNWTDGCEIENQYKHFTHFQAGLAILGSFFGGFCLNSQWVYNHHGYGFFMALVQCVISAVFHIIYSIMKGCDCIEDCGYIVLKVFMIMLELSACIIAIIYMNTDATELALLPLSASYDFGIFQIPFLKSAEDLDTLTIVVFQFFVWFFSTISGVMWYYIPRITSILVMTGFLLAVIANIVRQFCF</sequence>
<feature type="transmembrane region" description="Helical" evidence="1">
    <location>
        <begin position="578"/>
        <end position="598"/>
    </location>
</feature>
<keyword evidence="1" id="KW-1133">Transmembrane helix</keyword>
<feature type="transmembrane region" description="Helical" evidence="1">
    <location>
        <begin position="357"/>
        <end position="381"/>
    </location>
</feature>
<reference evidence="2" key="2">
    <citation type="journal article" date="2007" name="Science">
        <title>Draft genome sequence of the sexually transmitted pathogen Trichomonas vaginalis.</title>
        <authorList>
            <person name="Carlton J.M."/>
            <person name="Hirt R.P."/>
            <person name="Silva J.C."/>
            <person name="Delcher A.L."/>
            <person name="Schatz M."/>
            <person name="Zhao Q."/>
            <person name="Wortman J.R."/>
            <person name="Bidwell S.L."/>
            <person name="Alsmark U.C.M."/>
            <person name="Besteiro S."/>
            <person name="Sicheritz-Ponten T."/>
            <person name="Noel C.J."/>
            <person name="Dacks J.B."/>
            <person name="Foster P.G."/>
            <person name="Simillion C."/>
            <person name="Van de Peer Y."/>
            <person name="Miranda-Saavedra D."/>
            <person name="Barton G.J."/>
            <person name="Westrop G.D."/>
            <person name="Mueller S."/>
            <person name="Dessi D."/>
            <person name="Fiori P.L."/>
            <person name="Ren Q."/>
            <person name="Paulsen I."/>
            <person name="Zhang H."/>
            <person name="Bastida-Corcuera F.D."/>
            <person name="Simoes-Barbosa A."/>
            <person name="Brown M.T."/>
            <person name="Hayes R.D."/>
            <person name="Mukherjee M."/>
            <person name="Okumura C.Y."/>
            <person name="Schneider R."/>
            <person name="Smith A.J."/>
            <person name="Vanacova S."/>
            <person name="Villalvazo M."/>
            <person name="Haas B.J."/>
            <person name="Pertea M."/>
            <person name="Feldblyum T.V."/>
            <person name="Utterback T.R."/>
            <person name="Shu C.L."/>
            <person name="Osoegawa K."/>
            <person name="de Jong P.J."/>
            <person name="Hrdy I."/>
            <person name="Horvathova L."/>
            <person name="Zubacova Z."/>
            <person name="Dolezal P."/>
            <person name="Malik S.B."/>
            <person name="Logsdon J.M. Jr."/>
            <person name="Henze K."/>
            <person name="Gupta A."/>
            <person name="Wang C.C."/>
            <person name="Dunne R.L."/>
            <person name="Upcroft J.A."/>
            <person name="Upcroft P."/>
            <person name="White O."/>
            <person name="Salzberg S.L."/>
            <person name="Tang P."/>
            <person name="Chiu C.-H."/>
            <person name="Lee Y.-S."/>
            <person name="Embley T.M."/>
            <person name="Coombs G.H."/>
            <person name="Mottram J.C."/>
            <person name="Tachezy J."/>
            <person name="Fraser-Liggett C.M."/>
            <person name="Johnson P.J."/>
        </authorList>
    </citation>
    <scope>NUCLEOTIDE SEQUENCE [LARGE SCALE GENOMIC DNA]</scope>
    <source>
        <strain evidence="2">G3</strain>
    </source>
</reference>
<protein>
    <submittedName>
        <fullName evidence="2">Uncharacterized protein</fullName>
    </submittedName>
</protein>
<feature type="transmembrane region" description="Helical" evidence="1">
    <location>
        <begin position="393"/>
        <end position="415"/>
    </location>
</feature>
<dbReference type="Proteomes" id="UP000001542">
    <property type="component" value="Unassembled WGS sequence"/>
</dbReference>
<feature type="transmembrane region" description="Helical" evidence="1">
    <location>
        <begin position="214"/>
        <end position="236"/>
    </location>
</feature>
<feature type="transmembrane region" description="Helical" evidence="1">
    <location>
        <begin position="123"/>
        <end position="145"/>
    </location>
</feature>
<evidence type="ECO:0000256" key="1">
    <source>
        <dbReference type="SAM" id="Phobius"/>
    </source>
</evidence>
<feature type="transmembrane region" description="Helical" evidence="1">
    <location>
        <begin position="491"/>
        <end position="508"/>
    </location>
</feature>
<feature type="transmembrane region" description="Helical" evidence="1">
    <location>
        <begin position="248"/>
        <end position="269"/>
    </location>
</feature>
<reference evidence="2" key="1">
    <citation type="submission" date="2006-10" db="EMBL/GenBank/DDBJ databases">
        <authorList>
            <person name="Amadeo P."/>
            <person name="Zhao Q."/>
            <person name="Wortman J."/>
            <person name="Fraser-Liggett C."/>
            <person name="Carlton J."/>
        </authorList>
    </citation>
    <scope>NUCLEOTIDE SEQUENCE</scope>
    <source>
        <strain evidence="2">G3</strain>
    </source>
</reference>
<feature type="transmembrane region" description="Helical" evidence="1">
    <location>
        <begin position="99"/>
        <end position="117"/>
    </location>
</feature>
<feature type="transmembrane region" description="Helical" evidence="1">
    <location>
        <begin position="696"/>
        <end position="716"/>
    </location>
</feature>
<accession>A2FSG8</accession>
<dbReference type="VEuPathDB" id="TrichDB:TVAGG3_0214550"/>
<feature type="transmembrane region" description="Helical" evidence="1">
    <location>
        <begin position="539"/>
        <end position="557"/>
    </location>
</feature>
<feature type="transmembrane region" description="Helical" evidence="1">
    <location>
        <begin position="62"/>
        <end position="87"/>
    </location>
</feature>
<feature type="transmembrane region" description="Helical" evidence="1">
    <location>
        <begin position="604"/>
        <end position="625"/>
    </location>
</feature>
<dbReference type="EMBL" id="DS113986">
    <property type="protein sequence ID" value="EAX92139.1"/>
    <property type="molecule type" value="Genomic_DNA"/>
</dbReference>
<gene>
    <name evidence="2" type="ORF">TVAG_347220</name>
</gene>
<dbReference type="AlphaFoldDB" id="A2FSG8"/>
<feature type="transmembrane region" description="Helical" evidence="1">
    <location>
        <begin position="32"/>
        <end position="50"/>
    </location>
</feature>
<keyword evidence="1" id="KW-0812">Transmembrane</keyword>
<proteinExistence type="predicted"/>
<feature type="transmembrane region" description="Helical" evidence="1">
    <location>
        <begin position="637"/>
        <end position="659"/>
    </location>
</feature>
<organism evidence="2 3">
    <name type="scientific">Trichomonas vaginalis (strain ATCC PRA-98 / G3)</name>
    <dbReference type="NCBI Taxonomy" id="412133"/>
    <lineage>
        <taxon>Eukaryota</taxon>
        <taxon>Metamonada</taxon>
        <taxon>Parabasalia</taxon>
        <taxon>Trichomonadida</taxon>
        <taxon>Trichomonadidae</taxon>
        <taxon>Trichomonas</taxon>
    </lineage>
</organism>
<feature type="transmembrane region" description="Helical" evidence="1">
    <location>
        <begin position="329"/>
        <end position="351"/>
    </location>
</feature>
<feature type="transmembrane region" description="Helical" evidence="1">
    <location>
        <begin position="722"/>
        <end position="741"/>
    </location>
</feature>
<dbReference type="VEuPathDB" id="TrichDB:TVAG_347220"/>
<evidence type="ECO:0000313" key="3">
    <source>
        <dbReference type="Proteomes" id="UP000001542"/>
    </source>
</evidence>
<name>A2FSG8_TRIV3</name>
<keyword evidence="3" id="KW-1185">Reference proteome</keyword>